<dbReference type="Pfam" id="PF02790">
    <property type="entry name" value="COX2_TM"/>
    <property type="match status" value="1"/>
</dbReference>
<feature type="domain" description="Cytochrome oxidase subunit II copper A binding" evidence="17">
    <location>
        <begin position="169"/>
        <end position="280"/>
    </location>
</feature>
<dbReference type="PROSITE" id="PS00078">
    <property type="entry name" value="COX2"/>
    <property type="match status" value="1"/>
</dbReference>
<dbReference type="GO" id="GO:0005507">
    <property type="term" value="F:copper ion binding"/>
    <property type="evidence" value="ECO:0007669"/>
    <property type="project" value="InterPro"/>
</dbReference>
<comment type="subcellular location">
    <subcellularLocation>
        <location evidence="14">Cell membrane</location>
        <topology evidence="14">Multi-pass membrane protein</topology>
    </subcellularLocation>
    <subcellularLocation>
        <location evidence="1">Membrane</location>
        <topology evidence="1">Multi-pass membrane protein</topology>
    </subcellularLocation>
</comment>
<keyword evidence="10 15" id="KW-0186">Copper</keyword>
<protein>
    <recommendedName>
        <fullName evidence="15">Cytochrome c oxidase subunit 2</fullName>
        <ecNumber evidence="15">7.1.1.9</ecNumber>
    </recommendedName>
</protein>
<dbReference type="GO" id="GO:0016491">
    <property type="term" value="F:oxidoreductase activity"/>
    <property type="evidence" value="ECO:0007669"/>
    <property type="project" value="UniProtKB-KW"/>
</dbReference>
<evidence type="ECO:0000256" key="12">
    <source>
        <dbReference type="ARBA" id="ARBA00024688"/>
    </source>
</evidence>
<feature type="transmembrane region" description="Helical" evidence="16">
    <location>
        <begin position="92"/>
        <end position="110"/>
    </location>
</feature>
<keyword evidence="5 14" id="KW-0812">Transmembrane</keyword>
<dbReference type="InterPro" id="IPR008972">
    <property type="entry name" value="Cupredoxin"/>
</dbReference>
<dbReference type="CDD" id="cd13919">
    <property type="entry name" value="CuRO_HCO_II_like_5"/>
    <property type="match status" value="1"/>
</dbReference>
<dbReference type="RefSeq" id="WP_071453462.1">
    <property type="nucleotide sequence ID" value="NZ_CP017675.1"/>
</dbReference>
<keyword evidence="7" id="KW-1278">Translocase</keyword>
<proteinExistence type="inferred from homology"/>
<comment type="catalytic activity">
    <reaction evidence="13 15">
        <text>4 Fe(II)-[cytochrome c] + O2 + 8 H(+)(in) = 4 Fe(III)-[cytochrome c] + 2 H2O + 4 H(+)(out)</text>
        <dbReference type="Rhea" id="RHEA:11436"/>
        <dbReference type="Rhea" id="RHEA-COMP:10350"/>
        <dbReference type="Rhea" id="RHEA-COMP:14399"/>
        <dbReference type="ChEBI" id="CHEBI:15377"/>
        <dbReference type="ChEBI" id="CHEBI:15378"/>
        <dbReference type="ChEBI" id="CHEBI:15379"/>
        <dbReference type="ChEBI" id="CHEBI:29033"/>
        <dbReference type="ChEBI" id="CHEBI:29034"/>
        <dbReference type="EC" id="7.1.1.9"/>
    </reaction>
</comment>
<dbReference type="EC" id="7.1.1.9" evidence="15"/>
<keyword evidence="3 14" id="KW-0813">Transport</keyword>
<feature type="transmembrane region" description="Helical" evidence="16">
    <location>
        <begin position="6"/>
        <end position="24"/>
    </location>
</feature>
<dbReference type="EMBL" id="CP017675">
    <property type="protein sequence ID" value="APB32777.1"/>
    <property type="molecule type" value="Genomic_DNA"/>
</dbReference>
<dbReference type="PANTHER" id="PTHR22888:SF9">
    <property type="entry name" value="CYTOCHROME C OXIDASE SUBUNIT 2"/>
    <property type="match status" value="1"/>
</dbReference>
<comment type="function">
    <text evidence="12 15">Subunits I and II form the functional core of the enzyme complex. Electrons originating in cytochrome c are transferred via heme a and Cu(A) to the binuclear center formed by heme a3 and Cu(B).</text>
</comment>
<comment type="similarity">
    <text evidence="2 14">Belongs to the cytochrome c oxidase subunit 2 family.</text>
</comment>
<evidence type="ECO:0000256" key="14">
    <source>
        <dbReference type="RuleBase" id="RU000456"/>
    </source>
</evidence>
<keyword evidence="20" id="KW-1185">Reference proteome</keyword>
<dbReference type="PROSITE" id="PS50999">
    <property type="entry name" value="COX2_TM"/>
    <property type="match status" value="1"/>
</dbReference>
<evidence type="ECO:0000256" key="16">
    <source>
        <dbReference type="SAM" id="Phobius"/>
    </source>
</evidence>
<dbReference type="GO" id="GO:0004129">
    <property type="term" value="F:cytochrome-c oxidase activity"/>
    <property type="evidence" value="ECO:0007669"/>
    <property type="project" value="UniProtKB-EC"/>
</dbReference>
<gene>
    <name evidence="19" type="primary">coxB</name>
    <name evidence="19" type="ORF">GlitD10_0466</name>
</gene>
<evidence type="ECO:0000256" key="2">
    <source>
        <dbReference type="ARBA" id="ARBA00007866"/>
    </source>
</evidence>
<organism evidence="19 20">
    <name type="scientific">Gloeomargarita lithophora Alchichica-D10</name>
    <dbReference type="NCBI Taxonomy" id="1188229"/>
    <lineage>
        <taxon>Bacteria</taxon>
        <taxon>Bacillati</taxon>
        <taxon>Cyanobacteriota</taxon>
        <taxon>Cyanophyceae</taxon>
        <taxon>Gloeomargaritales</taxon>
        <taxon>Gloeomargaritaceae</taxon>
        <taxon>Gloeomargarita</taxon>
    </lineage>
</organism>
<dbReference type="SUPFAM" id="SSF81464">
    <property type="entry name" value="Cytochrome c oxidase subunit II-like, transmembrane region"/>
    <property type="match status" value="1"/>
</dbReference>
<dbReference type="PRINTS" id="PR01166">
    <property type="entry name" value="CYCOXIDASEII"/>
</dbReference>
<evidence type="ECO:0000259" key="18">
    <source>
        <dbReference type="PROSITE" id="PS50999"/>
    </source>
</evidence>
<keyword evidence="6 15" id="KW-0479">Metal-binding</keyword>
<dbReference type="InterPro" id="IPR011759">
    <property type="entry name" value="Cyt_c_oxidase_su2_TM_dom"/>
</dbReference>
<dbReference type="InterPro" id="IPR001505">
    <property type="entry name" value="Copper_CuA"/>
</dbReference>
<dbReference type="AlphaFoldDB" id="A0A1J0AA53"/>
<reference evidence="19 20" key="1">
    <citation type="submission" date="2016-10" db="EMBL/GenBank/DDBJ databases">
        <title>Description of Gloeomargarita lithophora gen. nov., sp. nov., a thylakoid-bearing basal-branching cyanobacterium with intracellular carbonates, and proposal for Gloeomargaritales ord. nov.</title>
        <authorList>
            <person name="Moreira D."/>
            <person name="Tavera R."/>
            <person name="Benzerara K."/>
            <person name="Skouri-Panet F."/>
            <person name="Couradeau E."/>
            <person name="Gerard E."/>
            <person name="Loussert C."/>
            <person name="Novelo E."/>
            <person name="Zivanovic Y."/>
            <person name="Lopez-Garcia P."/>
        </authorList>
    </citation>
    <scope>NUCLEOTIDE SEQUENCE [LARGE SCALE GENOMIC DNA]</scope>
    <source>
        <strain evidence="19 20">D10</strain>
    </source>
</reference>
<evidence type="ECO:0000256" key="11">
    <source>
        <dbReference type="ARBA" id="ARBA00023136"/>
    </source>
</evidence>
<keyword evidence="19" id="KW-0560">Oxidoreductase</keyword>
<dbReference type="GO" id="GO:0042773">
    <property type="term" value="P:ATP synthesis coupled electron transport"/>
    <property type="evidence" value="ECO:0007669"/>
    <property type="project" value="TreeGrafter"/>
</dbReference>
<evidence type="ECO:0000256" key="3">
    <source>
        <dbReference type="ARBA" id="ARBA00022448"/>
    </source>
</evidence>
<keyword evidence="8 14" id="KW-0249">Electron transport</keyword>
<dbReference type="OrthoDB" id="9781261at2"/>
<sequence length="299" mass="32844">MKQLPASIWTLTVGIVVTLIAFWAGGHNGLFPEQASAQAPLVDNFFNLMFMIAVALFLLVAGTIIFFMIQFRQRPGDEGDGVPLEGDFALEAYWTLIPAVIVIVLGIYSVEVFTEMGGFAPGGGGGNHLFMSHHSHHKMKTQLVSDTDAPDASMTEEFNAEYGFGGTDQADVTVTVTGMQYAWIFNYPEQNVTAGELHIPVDKTVQLNIKAADVIHSFWVPQFRLKQDAIPGHNTELRFTATKVGDYPVVCAELCGGYHGAMRTRVYVHTQTEYDQWLAENQFAQNPDLSGAVAVHAEE</sequence>
<evidence type="ECO:0000256" key="8">
    <source>
        <dbReference type="ARBA" id="ARBA00022982"/>
    </source>
</evidence>
<evidence type="ECO:0000256" key="4">
    <source>
        <dbReference type="ARBA" id="ARBA00022660"/>
    </source>
</evidence>
<evidence type="ECO:0000256" key="5">
    <source>
        <dbReference type="ARBA" id="ARBA00022692"/>
    </source>
</evidence>
<evidence type="ECO:0000256" key="10">
    <source>
        <dbReference type="ARBA" id="ARBA00023008"/>
    </source>
</evidence>
<evidence type="ECO:0000256" key="9">
    <source>
        <dbReference type="ARBA" id="ARBA00022989"/>
    </source>
</evidence>
<evidence type="ECO:0000313" key="20">
    <source>
        <dbReference type="Proteomes" id="UP000180235"/>
    </source>
</evidence>
<keyword evidence="4 14" id="KW-0679">Respiratory chain</keyword>
<keyword evidence="9 16" id="KW-1133">Transmembrane helix</keyword>
<dbReference type="InterPro" id="IPR002429">
    <property type="entry name" value="CcO_II-like_C"/>
</dbReference>
<dbReference type="InterPro" id="IPR045187">
    <property type="entry name" value="CcO_II"/>
</dbReference>
<evidence type="ECO:0000256" key="6">
    <source>
        <dbReference type="ARBA" id="ARBA00022723"/>
    </source>
</evidence>
<dbReference type="STRING" id="1188229.GlitD10_0466"/>
<dbReference type="Pfam" id="PF00116">
    <property type="entry name" value="COX2"/>
    <property type="match status" value="1"/>
</dbReference>
<evidence type="ECO:0000313" key="19">
    <source>
        <dbReference type="EMBL" id="APB32777.1"/>
    </source>
</evidence>
<dbReference type="Gene3D" id="2.60.40.420">
    <property type="entry name" value="Cupredoxins - blue copper proteins"/>
    <property type="match status" value="1"/>
</dbReference>
<evidence type="ECO:0000256" key="1">
    <source>
        <dbReference type="ARBA" id="ARBA00004141"/>
    </source>
</evidence>
<dbReference type="Proteomes" id="UP000180235">
    <property type="component" value="Chromosome"/>
</dbReference>
<evidence type="ECO:0000256" key="7">
    <source>
        <dbReference type="ARBA" id="ARBA00022967"/>
    </source>
</evidence>
<name>A0A1J0AA53_9CYAN</name>
<evidence type="ECO:0000256" key="13">
    <source>
        <dbReference type="ARBA" id="ARBA00047816"/>
    </source>
</evidence>
<dbReference type="SUPFAM" id="SSF49503">
    <property type="entry name" value="Cupredoxins"/>
    <property type="match status" value="1"/>
</dbReference>
<keyword evidence="11 16" id="KW-0472">Membrane</keyword>
<dbReference type="PANTHER" id="PTHR22888">
    <property type="entry name" value="CYTOCHROME C OXIDASE, SUBUNIT II"/>
    <property type="match status" value="1"/>
</dbReference>
<dbReference type="PROSITE" id="PS50857">
    <property type="entry name" value="COX2_CUA"/>
    <property type="match status" value="1"/>
</dbReference>
<dbReference type="Gene3D" id="1.10.287.90">
    <property type="match status" value="1"/>
</dbReference>
<feature type="domain" description="Cytochrome oxidase subunit II transmembrane region profile" evidence="18">
    <location>
        <begin position="23"/>
        <end position="120"/>
    </location>
</feature>
<dbReference type="InterPro" id="IPR036257">
    <property type="entry name" value="Cyt_c_oxidase_su2_TM_sf"/>
</dbReference>
<accession>A0A1J0AA53</accession>
<feature type="transmembrane region" description="Helical" evidence="16">
    <location>
        <begin position="45"/>
        <end position="72"/>
    </location>
</feature>
<evidence type="ECO:0000259" key="17">
    <source>
        <dbReference type="PROSITE" id="PS50857"/>
    </source>
</evidence>
<dbReference type="GO" id="GO:0005886">
    <property type="term" value="C:plasma membrane"/>
    <property type="evidence" value="ECO:0007669"/>
    <property type="project" value="UniProtKB-SubCell"/>
</dbReference>
<comment type="cofactor">
    <cofactor evidence="15">
        <name>Cu cation</name>
        <dbReference type="ChEBI" id="CHEBI:23378"/>
    </cofactor>
    <text evidence="15">Binds a copper A center.</text>
</comment>
<dbReference type="KEGG" id="glt:GlitD10_0466"/>
<evidence type="ECO:0000256" key="15">
    <source>
        <dbReference type="RuleBase" id="RU004024"/>
    </source>
</evidence>